<proteinExistence type="predicted"/>
<protein>
    <recommendedName>
        <fullName evidence="5">Protein kinase domain-containing protein</fullName>
    </recommendedName>
</protein>
<evidence type="ECO:0000313" key="3">
    <source>
        <dbReference type="EMBL" id="KAF2283867.1"/>
    </source>
</evidence>
<reference evidence="3 4" key="1">
    <citation type="journal article" date="2020" name="Mol. Plant">
        <title>The Chromosome-Based Rubber Tree Genome Provides New Insights into Spurge Genome Evolution and Rubber Biosynthesis.</title>
        <authorList>
            <person name="Liu J."/>
            <person name="Shi C."/>
            <person name="Shi C.C."/>
            <person name="Li W."/>
            <person name="Zhang Q.J."/>
            <person name="Zhang Y."/>
            <person name="Li K."/>
            <person name="Lu H.F."/>
            <person name="Shi C."/>
            <person name="Zhu S.T."/>
            <person name="Xiao Z.Y."/>
            <person name="Nan H."/>
            <person name="Yue Y."/>
            <person name="Zhu X.G."/>
            <person name="Wu Y."/>
            <person name="Hong X.N."/>
            <person name="Fan G.Y."/>
            <person name="Tong Y."/>
            <person name="Zhang D."/>
            <person name="Mao C.L."/>
            <person name="Liu Y.L."/>
            <person name="Hao S.J."/>
            <person name="Liu W.Q."/>
            <person name="Lv M.Q."/>
            <person name="Zhang H.B."/>
            <person name="Liu Y."/>
            <person name="Hu-Tang G.R."/>
            <person name="Wang J.P."/>
            <person name="Wang J.H."/>
            <person name="Sun Y.H."/>
            <person name="Ni S.B."/>
            <person name="Chen W.B."/>
            <person name="Zhang X.C."/>
            <person name="Jiao Y.N."/>
            <person name="Eichler E.E."/>
            <person name="Li G.H."/>
            <person name="Liu X."/>
            <person name="Gao L.Z."/>
        </authorList>
    </citation>
    <scope>NUCLEOTIDE SEQUENCE [LARGE SCALE GENOMIC DNA]</scope>
    <source>
        <strain evidence="4">cv. GT1</strain>
        <tissue evidence="3">Leaf</tissue>
    </source>
</reference>
<sequence length="256" mass="29076">MNSVEWIWELYGHGKLHLAADKKLHMDYEEKQVECLIIVGLWFARSDQNLRPSMRQAIQVLNFEAPLPNLPAKMPVPMFRAPSPSVSSATNNFSNERKLGGRVWCCLQGVPADLDIAVAVKKISRGSKQGKKEYITEVKVISRLRHRNVVQLIGKKLVEWIWDLYGSGKLSIAVDERLHQDFDKKEAECLMMVGLWCAHPDYNLRPTIRQAIHVLNFEAELPNLPTKMPVPLYHVPIPSVSSNEPLISYSSIEAGR</sequence>
<organism evidence="3 4">
    <name type="scientific">Hevea brasiliensis</name>
    <name type="common">Para rubber tree</name>
    <name type="synonym">Siphonia brasiliensis</name>
    <dbReference type="NCBI Taxonomy" id="3981"/>
    <lineage>
        <taxon>Eukaryota</taxon>
        <taxon>Viridiplantae</taxon>
        <taxon>Streptophyta</taxon>
        <taxon>Embryophyta</taxon>
        <taxon>Tracheophyta</taxon>
        <taxon>Spermatophyta</taxon>
        <taxon>Magnoliopsida</taxon>
        <taxon>eudicotyledons</taxon>
        <taxon>Gunneridae</taxon>
        <taxon>Pentapetalae</taxon>
        <taxon>rosids</taxon>
        <taxon>fabids</taxon>
        <taxon>Malpighiales</taxon>
        <taxon>Euphorbiaceae</taxon>
        <taxon>Crotonoideae</taxon>
        <taxon>Micrandreae</taxon>
        <taxon>Hevea</taxon>
    </lineage>
</organism>
<dbReference type="Gene3D" id="1.10.510.10">
    <property type="entry name" value="Transferase(Phosphotransferase) domain 1"/>
    <property type="match status" value="3"/>
</dbReference>
<gene>
    <name evidence="3" type="ORF">GH714_016660</name>
</gene>
<name>A0A6A6K5A4_HEVBR</name>
<accession>A0A6A6K5A4</accession>
<dbReference type="InterPro" id="IPR011009">
    <property type="entry name" value="Kinase-like_dom_sf"/>
</dbReference>
<dbReference type="GO" id="GO:0005524">
    <property type="term" value="F:ATP binding"/>
    <property type="evidence" value="ECO:0007669"/>
    <property type="project" value="UniProtKB-KW"/>
</dbReference>
<dbReference type="PANTHER" id="PTHR27007">
    <property type="match status" value="1"/>
</dbReference>
<keyword evidence="1" id="KW-0547">Nucleotide-binding</keyword>
<evidence type="ECO:0000256" key="1">
    <source>
        <dbReference type="ARBA" id="ARBA00022741"/>
    </source>
</evidence>
<evidence type="ECO:0008006" key="5">
    <source>
        <dbReference type="Google" id="ProtNLM"/>
    </source>
</evidence>
<dbReference type="Proteomes" id="UP000467840">
    <property type="component" value="Chromosome 12"/>
</dbReference>
<dbReference type="AlphaFoldDB" id="A0A6A6K5A4"/>
<keyword evidence="4" id="KW-1185">Reference proteome</keyword>
<evidence type="ECO:0000313" key="4">
    <source>
        <dbReference type="Proteomes" id="UP000467840"/>
    </source>
</evidence>
<evidence type="ECO:0000256" key="2">
    <source>
        <dbReference type="ARBA" id="ARBA00022840"/>
    </source>
</evidence>
<dbReference type="SUPFAM" id="SSF56112">
    <property type="entry name" value="Protein kinase-like (PK-like)"/>
    <property type="match status" value="2"/>
</dbReference>
<comment type="caution">
    <text evidence="3">The sequence shown here is derived from an EMBL/GenBank/DDBJ whole genome shotgun (WGS) entry which is preliminary data.</text>
</comment>
<dbReference type="InterPro" id="IPR050528">
    <property type="entry name" value="L-type_Lectin-RKs"/>
</dbReference>
<keyword evidence="2" id="KW-0067">ATP-binding</keyword>
<dbReference type="EMBL" id="JAAGAX010000018">
    <property type="protein sequence ID" value="KAF2283867.1"/>
    <property type="molecule type" value="Genomic_DNA"/>
</dbReference>